<keyword evidence="2" id="KW-1185">Reference proteome</keyword>
<comment type="caution">
    <text evidence="1">The sequence shown here is derived from an EMBL/GenBank/DDBJ whole genome shotgun (WGS) entry which is preliminary data.</text>
</comment>
<dbReference type="EMBL" id="BAABCY010000055">
    <property type="protein sequence ID" value="GAA3570368.1"/>
    <property type="molecule type" value="Genomic_DNA"/>
</dbReference>
<evidence type="ECO:0000313" key="2">
    <source>
        <dbReference type="Proteomes" id="UP001500954"/>
    </source>
</evidence>
<evidence type="ECO:0000313" key="1">
    <source>
        <dbReference type="EMBL" id="GAA3570368.1"/>
    </source>
</evidence>
<gene>
    <name evidence="1" type="ORF">GCM10022395_20010</name>
</gene>
<proteinExistence type="predicted"/>
<accession>A0ABP6XQZ3</accession>
<name>A0ABP6XQZ3_9FLAO</name>
<dbReference type="Proteomes" id="UP001500954">
    <property type="component" value="Unassembled WGS sequence"/>
</dbReference>
<sequence>MLCAVLSCEYPEPHKDALVESETMGSRRIVRQVKTLFEAQLLKQDSNIFKGNLTVDCNP</sequence>
<reference evidence="2" key="1">
    <citation type="journal article" date="2019" name="Int. J. Syst. Evol. Microbiol.">
        <title>The Global Catalogue of Microorganisms (GCM) 10K type strain sequencing project: providing services to taxonomists for standard genome sequencing and annotation.</title>
        <authorList>
            <consortium name="The Broad Institute Genomics Platform"/>
            <consortium name="The Broad Institute Genome Sequencing Center for Infectious Disease"/>
            <person name="Wu L."/>
            <person name="Ma J."/>
        </authorList>
    </citation>
    <scope>NUCLEOTIDE SEQUENCE [LARGE SCALE GENOMIC DNA]</scope>
    <source>
        <strain evidence="2">JCM 17111</strain>
    </source>
</reference>
<organism evidence="1 2">
    <name type="scientific">Snuella lapsa</name>
    <dbReference type="NCBI Taxonomy" id="870481"/>
    <lineage>
        <taxon>Bacteria</taxon>
        <taxon>Pseudomonadati</taxon>
        <taxon>Bacteroidota</taxon>
        <taxon>Flavobacteriia</taxon>
        <taxon>Flavobacteriales</taxon>
        <taxon>Flavobacteriaceae</taxon>
        <taxon>Snuella</taxon>
    </lineage>
</organism>
<protein>
    <submittedName>
        <fullName evidence="1">Uncharacterized protein</fullName>
    </submittedName>
</protein>